<organism evidence="1 2">
    <name type="scientific">Paenibacillus aestuarii</name>
    <dbReference type="NCBI Taxonomy" id="516965"/>
    <lineage>
        <taxon>Bacteria</taxon>
        <taxon>Bacillati</taxon>
        <taxon>Bacillota</taxon>
        <taxon>Bacilli</taxon>
        <taxon>Bacillales</taxon>
        <taxon>Paenibacillaceae</taxon>
        <taxon>Paenibacillus</taxon>
    </lineage>
</organism>
<dbReference type="EMBL" id="JBHSMJ010000040">
    <property type="protein sequence ID" value="MFC5451974.1"/>
    <property type="molecule type" value="Genomic_DNA"/>
</dbReference>
<accession>A0ABW0KF05</accession>
<dbReference type="SUPFAM" id="SSF56059">
    <property type="entry name" value="Glutathione synthetase ATP-binding domain-like"/>
    <property type="match status" value="1"/>
</dbReference>
<gene>
    <name evidence="1" type="ORF">ACFPOG_27600</name>
</gene>
<evidence type="ECO:0000313" key="1">
    <source>
        <dbReference type="EMBL" id="MFC5451974.1"/>
    </source>
</evidence>
<dbReference type="InterPro" id="IPR026838">
    <property type="entry name" value="YheC/D"/>
</dbReference>
<name>A0ABW0KF05_9BACL</name>
<dbReference type="Proteomes" id="UP001596044">
    <property type="component" value="Unassembled WGS sequence"/>
</dbReference>
<reference evidence="2" key="1">
    <citation type="journal article" date="2019" name="Int. J. Syst. Evol. Microbiol.">
        <title>The Global Catalogue of Microorganisms (GCM) 10K type strain sequencing project: providing services to taxonomists for standard genome sequencing and annotation.</title>
        <authorList>
            <consortium name="The Broad Institute Genomics Platform"/>
            <consortium name="The Broad Institute Genome Sequencing Center for Infectious Disease"/>
            <person name="Wu L."/>
            <person name="Ma J."/>
        </authorList>
    </citation>
    <scope>NUCLEOTIDE SEQUENCE [LARGE SCALE GENOMIC DNA]</scope>
    <source>
        <strain evidence="2">KACC 11904</strain>
    </source>
</reference>
<dbReference type="RefSeq" id="WP_270879826.1">
    <property type="nucleotide sequence ID" value="NZ_JAQFVF010000027.1"/>
</dbReference>
<comment type="caution">
    <text evidence="1">The sequence shown here is derived from an EMBL/GenBank/DDBJ whole genome shotgun (WGS) entry which is preliminary data.</text>
</comment>
<evidence type="ECO:0000313" key="2">
    <source>
        <dbReference type="Proteomes" id="UP001596044"/>
    </source>
</evidence>
<sequence length="375" mass="43040">MGFTLHERGYNPALAILTVKDSKRVFRGNLNNFLDLIKTGNRLGVDVYVVTTNDFSLSSAHVQGYRYDFDKKKWSRELVPSPQVIYNRIPYRKMEMRPEIQQTLQACNRSGAVQLFNPSFFNKWTLFEWLNNSKESKPYIPETRQLKSAQDLTQMLKKHSFLYLKPVRGKAGKGIMRIERLTSNVKSTDYKLSRQANKQMILTHHPTIDGLWNEFVLHRGKNEYIAQQGIELARFDHRAFDLRALIQKTSKGTWSVSGIGARLAGKSSITTHVPRGGSIGEPRKLLTHSFGNKRAKNIISKARKAAITLASQIEQQSGHQLGEMSMDLGVDTTGNIWFFEANSKPMKFDEPKIRKKSLERIIGYSQYLIHHGRRR</sequence>
<protein>
    <submittedName>
        <fullName evidence="1">YheC/YheD family protein</fullName>
    </submittedName>
</protein>
<proteinExistence type="predicted"/>
<dbReference type="Pfam" id="PF14398">
    <property type="entry name" value="ATPgrasp_YheCD"/>
    <property type="match status" value="1"/>
</dbReference>
<keyword evidence="2" id="KW-1185">Reference proteome</keyword>